<dbReference type="GO" id="GO:0005886">
    <property type="term" value="C:plasma membrane"/>
    <property type="evidence" value="ECO:0007669"/>
    <property type="project" value="InterPro"/>
</dbReference>
<evidence type="ECO:0000256" key="2">
    <source>
        <dbReference type="ARBA" id="ARBA00022692"/>
    </source>
</evidence>
<evidence type="ECO:0000256" key="1">
    <source>
        <dbReference type="ARBA" id="ARBA00004141"/>
    </source>
</evidence>
<comment type="subcellular location">
    <subcellularLocation>
        <location evidence="1">Membrane</location>
        <topology evidence="1">Multi-pass membrane protein</topology>
    </subcellularLocation>
</comment>
<dbReference type="GO" id="GO:0042391">
    <property type="term" value="P:regulation of membrane potential"/>
    <property type="evidence" value="ECO:0007669"/>
    <property type="project" value="InterPro"/>
</dbReference>
<dbReference type="PANTHER" id="PTHR31382">
    <property type="entry name" value="NA(+)/H(+) ANTIPORTER"/>
    <property type="match status" value="1"/>
</dbReference>
<feature type="transmembrane region" description="Helical" evidence="5">
    <location>
        <begin position="350"/>
        <end position="368"/>
    </location>
</feature>
<gene>
    <name evidence="7" type="ORF">MMYC01_204674</name>
</gene>
<evidence type="ECO:0000313" key="7">
    <source>
        <dbReference type="EMBL" id="KXX80338.1"/>
    </source>
</evidence>
<dbReference type="OrthoDB" id="5327978at2759"/>
<dbReference type="GO" id="GO:0120029">
    <property type="term" value="P:proton export across plasma membrane"/>
    <property type="evidence" value="ECO:0007669"/>
    <property type="project" value="InterPro"/>
</dbReference>
<feature type="transmembrane region" description="Helical" evidence="5">
    <location>
        <begin position="389"/>
        <end position="408"/>
    </location>
</feature>
<feature type="transmembrane region" description="Helical" evidence="5">
    <location>
        <begin position="106"/>
        <end position="129"/>
    </location>
</feature>
<evidence type="ECO:0000256" key="4">
    <source>
        <dbReference type="ARBA" id="ARBA00023136"/>
    </source>
</evidence>
<proteinExistence type="predicted"/>
<organism evidence="7 8">
    <name type="scientific">Madurella mycetomatis</name>
    <dbReference type="NCBI Taxonomy" id="100816"/>
    <lineage>
        <taxon>Eukaryota</taxon>
        <taxon>Fungi</taxon>
        <taxon>Dikarya</taxon>
        <taxon>Ascomycota</taxon>
        <taxon>Pezizomycotina</taxon>
        <taxon>Sordariomycetes</taxon>
        <taxon>Sordariomycetidae</taxon>
        <taxon>Sordariales</taxon>
        <taxon>Sordariales incertae sedis</taxon>
        <taxon>Madurella</taxon>
    </lineage>
</organism>
<evidence type="ECO:0000256" key="5">
    <source>
        <dbReference type="SAM" id="Phobius"/>
    </source>
</evidence>
<evidence type="ECO:0000256" key="3">
    <source>
        <dbReference type="ARBA" id="ARBA00022989"/>
    </source>
</evidence>
<dbReference type="GO" id="GO:0015385">
    <property type="term" value="F:sodium:proton antiporter activity"/>
    <property type="evidence" value="ECO:0007669"/>
    <property type="project" value="InterPro"/>
</dbReference>
<keyword evidence="8" id="KW-1185">Reference proteome</keyword>
<dbReference type="Proteomes" id="UP000078237">
    <property type="component" value="Unassembled WGS sequence"/>
</dbReference>
<feature type="transmembrane region" description="Helical" evidence="5">
    <location>
        <begin position="264"/>
        <end position="295"/>
    </location>
</feature>
<protein>
    <submittedName>
        <fullName evidence="7">Na(+)/H(+) antiporter 1</fullName>
    </submittedName>
</protein>
<keyword evidence="3 5" id="KW-1133">Transmembrane helix</keyword>
<feature type="transmembrane region" description="Helical" evidence="5">
    <location>
        <begin position="431"/>
        <end position="452"/>
    </location>
</feature>
<feature type="transmembrane region" description="Helical" evidence="5">
    <location>
        <begin position="226"/>
        <end position="244"/>
    </location>
</feature>
<feature type="domain" description="Cation/H+ exchanger transmembrane" evidence="6">
    <location>
        <begin position="22"/>
        <end position="447"/>
    </location>
</feature>
<dbReference type="PANTHER" id="PTHR31382:SF1">
    <property type="entry name" value="SODIUM ION_PROTON EXCHANGER (EUROFUNG)"/>
    <property type="match status" value="1"/>
</dbReference>
<dbReference type="Gene3D" id="1.20.1530.20">
    <property type="match status" value="1"/>
</dbReference>
<feature type="transmembrane region" description="Helical" evidence="5">
    <location>
        <begin position="316"/>
        <end position="335"/>
    </location>
</feature>
<reference evidence="7 8" key="1">
    <citation type="journal article" date="2016" name="Genome Announc.">
        <title>Genome Sequence of Madurella mycetomatis mm55, Isolated from a Human Mycetoma Case in Sudan.</title>
        <authorList>
            <person name="Smit S."/>
            <person name="Derks M.F."/>
            <person name="Bervoets S."/>
            <person name="Fahal A."/>
            <person name="van Leeuwen W."/>
            <person name="van Belkum A."/>
            <person name="van de Sande W.W."/>
        </authorList>
    </citation>
    <scope>NUCLEOTIDE SEQUENCE [LARGE SCALE GENOMIC DNA]</scope>
    <source>
        <strain evidence="8">mm55</strain>
    </source>
</reference>
<dbReference type="STRING" id="100816.A0A175W967"/>
<name>A0A175W967_9PEZI</name>
<sequence length="465" mass="50436">MPRIRTSDFNIACAVFGVFSCLFALISYFVKERLYISESLVALIVGVIVGPGVTSFLEPERWAGGDTELQAATQDFSRLILSIQVMLAGVQLPAKFAKRSWRSLGAMLGPAMVGMWLTSSVLVWAICVLPGGHRMPFLHALAIGACMAPTDPVLAVTIVKGRWADLHVPFPVSQLISAESGANDGLGYPFLFLALYLIKYVGGNGQFAGTGGGASEAMKMFFGENIGFVVCLSIVWGAVIGYLARKALIYAHILGHMEREALFAFSILLSVMIIGTCGMVGSDDILACFVAGNALSWDDWFRKKTAEDSFEPTVDILLSWAIFIYLGAVCPWDLFAPSASGMGQTEAPLPLWRLVCLAVAIISLRRLPSVLVLYKLNLLKPSVKSLKEAAMIGYFGPIGVSAIFYMHVGLEFLSTEIVSADGGERADAMELYHVLQVSVWFIVISSIVSRPFEKAAEFNRGRETD</sequence>
<accession>A0A175W967</accession>
<feature type="transmembrane region" description="Helical" evidence="5">
    <location>
        <begin position="36"/>
        <end position="56"/>
    </location>
</feature>
<dbReference type="EMBL" id="LCTW02000062">
    <property type="protein sequence ID" value="KXX80338.1"/>
    <property type="molecule type" value="Genomic_DNA"/>
</dbReference>
<feature type="transmembrane region" description="Helical" evidence="5">
    <location>
        <begin position="9"/>
        <end position="30"/>
    </location>
</feature>
<dbReference type="Pfam" id="PF00999">
    <property type="entry name" value="Na_H_Exchanger"/>
    <property type="match status" value="1"/>
</dbReference>
<evidence type="ECO:0000313" key="8">
    <source>
        <dbReference type="Proteomes" id="UP000078237"/>
    </source>
</evidence>
<dbReference type="VEuPathDB" id="FungiDB:MMYC01_204674"/>
<keyword evidence="4 5" id="KW-0472">Membrane</keyword>
<dbReference type="PROSITE" id="PS51257">
    <property type="entry name" value="PROKAR_LIPOPROTEIN"/>
    <property type="match status" value="1"/>
</dbReference>
<comment type="caution">
    <text evidence="7">The sequence shown here is derived from an EMBL/GenBank/DDBJ whole genome shotgun (WGS) entry which is preliminary data.</text>
</comment>
<keyword evidence="2 5" id="KW-0812">Transmembrane</keyword>
<dbReference type="GO" id="GO:0036376">
    <property type="term" value="P:sodium ion export across plasma membrane"/>
    <property type="evidence" value="ECO:0007669"/>
    <property type="project" value="InterPro"/>
</dbReference>
<feature type="transmembrane region" description="Helical" evidence="5">
    <location>
        <begin position="76"/>
        <end position="94"/>
    </location>
</feature>
<dbReference type="InterPro" id="IPR038770">
    <property type="entry name" value="Na+/solute_symporter_sf"/>
</dbReference>
<dbReference type="InterPro" id="IPR004712">
    <property type="entry name" value="Na+/H+_antiporter_fungi"/>
</dbReference>
<dbReference type="AlphaFoldDB" id="A0A175W967"/>
<evidence type="ECO:0000259" key="6">
    <source>
        <dbReference type="Pfam" id="PF00999"/>
    </source>
</evidence>
<dbReference type="InterPro" id="IPR006153">
    <property type="entry name" value="Cation/H_exchanger_TM"/>
</dbReference>